<sequence length="714" mass="82820">MKYIVSPQLVLYVGRSQKIKRALYLTPYGVLDDKSPIYYFLTSCLKITTPEVLTRHILLTLKMRQLKGYLCDLLSIDDDIIIYSHKNNLEYSYVDNTIFNPFVHTQRKTLIKSDGFLYSIYPDACDFLVIWVANANDTSIPEFGSHEEVDNNILKFESRLLDVFPSMDLDMTVESKFNNIFRTNLKFTGLKNIIKKVNELKEYNYKSLLYKSDEFFINITGNKFILTDEKINLSVWDTDGTLAFSSDGDTIMINNVKLFTSLLSDIDTQMERIKCDVTYKIFLSTPITSRIKLDIETSFIFVETATNNILLSSDKRISIILAKNHISIKVKNYIPNIEKYFTFLVIAVNNMFNNVQQSSDFTKVETVYWSRICQNTKNKHRKPVIVSSLEGDMKKISDNFYKSHTKEVFVNSNGIMFSCLDPLGKYNNIGFLSIFHRLQKMCIPCCFLKDQSHTETFSSCVHQKDIISNVINPYILNFGKVVTTSKISFLPIIFDTFFNDGLKIIFEQDNKRLKETSGYHVVKSCENENIKRIRTISDIISFVNDDKNILISDDIVYFPMNYFDIGNKVYILIQEIVHEIVIVKKTLDKDIIEIFPPNYKIIKDLFPRQTKSIIIRSDSGMDLTTDGFLIDGKEFNQDLSSNYVTFTKNITTSYKLHKYFSPLLKYVVTESKDRFTKTWLINIMLKLGLDIEMDPSILTKLEKYYPNNGKSMTN</sequence>
<evidence type="ECO:0000256" key="4">
    <source>
        <dbReference type="ARBA" id="ARBA00023125"/>
    </source>
</evidence>
<proteinExistence type="inferred from homology"/>
<evidence type="ECO:0000256" key="3">
    <source>
        <dbReference type="ARBA" id="ARBA00023015"/>
    </source>
</evidence>
<keyword evidence="5" id="KW-0804">Transcription</keyword>
<dbReference type="Pfam" id="PF04441">
    <property type="entry name" value="Pox_VERT_large"/>
    <property type="match status" value="1"/>
</dbReference>
<dbReference type="GO" id="GO:0045893">
    <property type="term" value="P:positive regulation of DNA-templated transcription"/>
    <property type="evidence" value="ECO:0007669"/>
    <property type="project" value="InterPro"/>
</dbReference>
<evidence type="ECO:0000256" key="6">
    <source>
        <dbReference type="ARBA" id="ARBA00029798"/>
    </source>
</evidence>
<evidence type="ECO:0000256" key="5">
    <source>
        <dbReference type="ARBA" id="ARBA00023163"/>
    </source>
</evidence>
<dbReference type="SUPFAM" id="SSF55729">
    <property type="entry name" value="Acyl-CoA N-acyltransferases (Nat)"/>
    <property type="match status" value="1"/>
</dbReference>
<name>A0A075CHL0_9POXV</name>
<evidence type="ECO:0000313" key="7">
    <source>
        <dbReference type="EMBL" id="AGZ95413.1"/>
    </source>
</evidence>
<dbReference type="EMBL" id="KC951854">
    <property type="protein sequence ID" value="AGZ95413.1"/>
    <property type="molecule type" value="Genomic_DNA"/>
</dbReference>
<comment type="similarity">
    <text evidence="1">Belongs to the poxviridae VETF large subunit family.</text>
</comment>
<keyword evidence="3" id="KW-0805">Transcription regulation</keyword>
<keyword evidence="4" id="KW-0238">DNA-binding</keyword>
<evidence type="ECO:0000256" key="1">
    <source>
        <dbReference type="ARBA" id="ARBA00005576"/>
    </source>
</evidence>
<evidence type="ECO:0000313" key="8">
    <source>
        <dbReference type="Proteomes" id="UP000134642"/>
    </source>
</evidence>
<gene>
    <name evidence="7" type="primary">GTPV094</name>
</gene>
<reference evidence="7 8" key="1">
    <citation type="journal article" date="2014" name="Vet. Microbiol.">
        <title>Complete genome sequence analysis of goatpox virus isolated from China shows high variation.</title>
        <authorList>
            <person name="Zeng X."/>
            <person name="Chi X."/>
            <person name="Li W."/>
            <person name="Hao W."/>
            <person name="Li M."/>
            <person name="Huang X."/>
            <person name="Huang Y."/>
            <person name="Rock D.L."/>
            <person name="Luo S."/>
            <person name="Wang S."/>
        </authorList>
    </citation>
    <scope>NUCLEOTIDE SEQUENCE [LARGE SCALE GENOMIC DNA]</scope>
    <source>
        <strain evidence="7">FZ</strain>
    </source>
</reference>
<dbReference type="Proteomes" id="UP000134642">
    <property type="component" value="Segment"/>
</dbReference>
<protein>
    <recommendedName>
        <fullName evidence="2">Early transcription factor 82 kDa subunit</fullName>
    </recommendedName>
    <alternativeName>
        <fullName evidence="6">ETF large subunit</fullName>
    </alternativeName>
</protein>
<organism evidence="7 8">
    <name type="scientific">Goatpox virus FZ</name>
    <dbReference type="NCBI Taxonomy" id="1416740"/>
    <lineage>
        <taxon>Viruses</taxon>
        <taxon>Varidnaviria</taxon>
        <taxon>Bamfordvirae</taxon>
        <taxon>Nucleocytoviricota</taxon>
        <taxon>Pokkesviricetes</taxon>
        <taxon>Chitovirales</taxon>
        <taxon>Poxviridae</taxon>
        <taxon>Chordopoxvirinae</taxon>
        <taxon>Capripoxvirus</taxon>
        <taxon>Capripoxvirus goatpox</taxon>
        <taxon>Goatpox virus</taxon>
    </lineage>
</organism>
<dbReference type="GO" id="GO:0003677">
    <property type="term" value="F:DNA binding"/>
    <property type="evidence" value="ECO:0007669"/>
    <property type="project" value="UniProtKB-KW"/>
</dbReference>
<dbReference type="InterPro" id="IPR007532">
    <property type="entry name" value="Poxvirus_early-TF_lsu"/>
</dbReference>
<accession>A0A075CHL0</accession>
<evidence type="ECO:0000256" key="2">
    <source>
        <dbReference type="ARBA" id="ARBA00018649"/>
    </source>
</evidence>
<dbReference type="InterPro" id="IPR016181">
    <property type="entry name" value="Acyl_CoA_acyltransferase"/>
</dbReference>